<comment type="similarity">
    <text evidence="1">Belongs to the TRAFAC class dynamin-like GTPase superfamily. IRG family.</text>
</comment>
<dbReference type="SUPFAM" id="SSF52540">
    <property type="entry name" value="P-loop containing nucleoside triphosphate hydrolases"/>
    <property type="match status" value="1"/>
</dbReference>
<name>A0A507DDW2_9FUNG</name>
<dbReference type="AlphaFoldDB" id="A0A507DDW2"/>
<keyword evidence="5" id="KW-1185">Reference proteome</keyword>
<feature type="signal peptide" evidence="2">
    <location>
        <begin position="1"/>
        <end position="17"/>
    </location>
</feature>
<dbReference type="VEuPathDB" id="FungiDB:SeMB42_g02488"/>
<dbReference type="PANTHER" id="PTHR14143">
    <property type="entry name" value="INTERFERON-INDUCIBLE GTPASE FAMILY MEMBER"/>
    <property type="match status" value="1"/>
</dbReference>
<feature type="domain" description="IRG-type G" evidence="3">
    <location>
        <begin position="59"/>
        <end position="246"/>
    </location>
</feature>
<keyword evidence="2" id="KW-0732">Signal</keyword>
<sequence length="347" mass="39033">MSELLVTTCLAVSVLLGAYIAEKRPLFPLRIRPPSGHAEKDEETLREQARKELGIDSIRQHNVCFIGNSGTGKSSFINALTKAKPGDHNYAEVGEVETTSRVERYELPPHAVLWDVPGVGTYKHPADSYVTRNKLYAFDIIIICTVDRFTSHELHVAADLKKWNIPIIFVRAMTDVALTSKLRRMAQVKMSADSGKAMRELRAETEKELRPLLTKSGCGSSQIFYASSWVLNALQDPRNTARPMSKLGTQKRELKRMRNLEMDEQNLVDYIVKNGVSTRIVVNEEIEHNHDCYPYDCCQARALGQRKLVPSAVKVPRTAVVTLVVEKPGYLQCNLVQVHQSITMNSE</sequence>
<dbReference type="PROSITE" id="PS51716">
    <property type="entry name" value="G_IRG"/>
    <property type="match status" value="1"/>
</dbReference>
<dbReference type="STRING" id="286115.A0A507DDW2"/>
<protein>
    <recommendedName>
        <fullName evidence="3">IRG-type G domain-containing protein</fullName>
    </recommendedName>
</protein>
<proteinExistence type="inferred from homology"/>
<gene>
    <name evidence="4" type="ORF">SeMB42_g02488</name>
</gene>
<dbReference type="PANTHER" id="PTHR14143:SF1">
    <property type="entry name" value="IRG-TYPE G DOMAIN-CONTAINING PROTEIN"/>
    <property type="match status" value="1"/>
</dbReference>
<dbReference type="InterPro" id="IPR030385">
    <property type="entry name" value="G_IRG_dom"/>
</dbReference>
<dbReference type="Gene3D" id="3.40.50.300">
    <property type="entry name" value="P-loop containing nucleotide triphosphate hydrolases"/>
    <property type="match status" value="1"/>
</dbReference>
<evidence type="ECO:0000259" key="3">
    <source>
        <dbReference type="PROSITE" id="PS51716"/>
    </source>
</evidence>
<comment type="caution">
    <text evidence="4">The sequence shown here is derived from an EMBL/GenBank/DDBJ whole genome shotgun (WGS) entry which is preliminary data.</text>
</comment>
<evidence type="ECO:0000313" key="4">
    <source>
        <dbReference type="EMBL" id="TPX49763.1"/>
    </source>
</evidence>
<reference evidence="4 5" key="1">
    <citation type="journal article" date="2019" name="Sci. Rep.">
        <title>Comparative genomics of chytrid fungi reveal insights into the obligate biotrophic and pathogenic lifestyle of Synchytrium endobioticum.</title>
        <authorList>
            <person name="van de Vossenberg B.T.L.H."/>
            <person name="Warris S."/>
            <person name="Nguyen H.D.T."/>
            <person name="van Gent-Pelzer M.P.E."/>
            <person name="Joly D.L."/>
            <person name="van de Geest H.C."/>
            <person name="Bonants P.J.M."/>
            <person name="Smith D.S."/>
            <person name="Levesque C.A."/>
            <person name="van der Lee T.A.J."/>
        </authorList>
    </citation>
    <scope>NUCLEOTIDE SEQUENCE [LARGE SCALE GENOMIC DNA]</scope>
    <source>
        <strain evidence="4 5">MB42</strain>
    </source>
</reference>
<dbReference type="EMBL" id="QEAN01000077">
    <property type="protein sequence ID" value="TPX49763.1"/>
    <property type="molecule type" value="Genomic_DNA"/>
</dbReference>
<dbReference type="GO" id="GO:0005525">
    <property type="term" value="F:GTP binding"/>
    <property type="evidence" value="ECO:0007669"/>
    <property type="project" value="InterPro"/>
</dbReference>
<organism evidence="4 5">
    <name type="scientific">Synchytrium endobioticum</name>
    <dbReference type="NCBI Taxonomy" id="286115"/>
    <lineage>
        <taxon>Eukaryota</taxon>
        <taxon>Fungi</taxon>
        <taxon>Fungi incertae sedis</taxon>
        <taxon>Chytridiomycota</taxon>
        <taxon>Chytridiomycota incertae sedis</taxon>
        <taxon>Chytridiomycetes</taxon>
        <taxon>Synchytriales</taxon>
        <taxon>Synchytriaceae</taxon>
        <taxon>Synchytrium</taxon>
    </lineage>
</organism>
<evidence type="ECO:0000313" key="5">
    <source>
        <dbReference type="Proteomes" id="UP000317494"/>
    </source>
</evidence>
<dbReference type="Proteomes" id="UP000317494">
    <property type="component" value="Unassembled WGS sequence"/>
</dbReference>
<dbReference type="InterPro" id="IPR007743">
    <property type="entry name" value="Immunity-related_GTPase-like"/>
</dbReference>
<evidence type="ECO:0000256" key="1">
    <source>
        <dbReference type="ARBA" id="ARBA00005429"/>
    </source>
</evidence>
<dbReference type="InterPro" id="IPR027417">
    <property type="entry name" value="P-loop_NTPase"/>
</dbReference>
<dbReference type="GO" id="GO:0016020">
    <property type="term" value="C:membrane"/>
    <property type="evidence" value="ECO:0007669"/>
    <property type="project" value="InterPro"/>
</dbReference>
<accession>A0A507DDW2</accession>
<evidence type="ECO:0000256" key="2">
    <source>
        <dbReference type="SAM" id="SignalP"/>
    </source>
</evidence>
<dbReference type="Pfam" id="PF05049">
    <property type="entry name" value="IIGP"/>
    <property type="match status" value="1"/>
</dbReference>
<feature type="chain" id="PRO_5021288174" description="IRG-type G domain-containing protein" evidence="2">
    <location>
        <begin position="18"/>
        <end position="347"/>
    </location>
</feature>